<proteinExistence type="predicted"/>
<organism evidence="1 2">
    <name type="scientific">Candidatus Protoclostridium stercorigallinarum</name>
    <dbReference type="NCBI Taxonomy" id="2838741"/>
    <lineage>
        <taxon>Bacteria</taxon>
        <taxon>Bacillati</taxon>
        <taxon>Bacillota</taxon>
        <taxon>Clostridia</taxon>
        <taxon>Candidatus Protoclostridium</taxon>
    </lineage>
</organism>
<sequence>MIKDVCAAAAHMLGLTEEAEELLLADCSEETAARWLRLYDLVVREIAEEYRRSESTPPGSPSLGGETAAFTGITPRMIAYGVAAEYAITEGLDVAEMWDSRFRSSLSLAARPALRIRARRMM</sequence>
<reference evidence="1" key="2">
    <citation type="submission" date="2021-04" db="EMBL/GenBank/DDBJ databases">
        <authorList>
            <person name="Gilroy R."/>
        </authorList>
    </citation>
    <scope>NUCLEOTIDE SEQUENCE</scope>
    <source>
        <strain evidence="1">12435</strain>
    </source>
</reference>
<comment type="caution">
    <text evidence="1">The sequence shown here is derived from an EMBL/GenBank/DDBJ whole genome shotgun (WGS) entry which is preliminary data.</text>
</comment>
<name>A0A9D1TR44_9FIRM</name>
<dbReference type="Proteomes" id="UP000823990">
    <property type="component" value="Unassembled WGS sequence"/>
</dbReference>
<dbReference type="EMBL" id="DXHS01000066">
    <property type="protein sequence ID" value="HIW02450.1"/>
    <property type="molecule type" value="Genomic_DNA"/>
</dbReference>
<protein>
    <submittedName>
        <fullName evidence="1">Uncharacterized protein</fullName>
    </submittedName>
</protein>
<dbReference type="AlphaFoldDB" id="A0A9D1TR44"/>
<accession>A0A9D1TR44</accession>
<evidence type="ECO:0000313" key="1">
    <source>
        <dbReference type="EMBL" id="HIW02450.1"/>
    </source>
</evidence>
<reference evidence="1" key="1">
    <citation type="journal article" date="2021" name="PeerJ">
        <title>Extensive microbial diversity within the chicken gut microbiome revealed by metagenomics and culture.</title>
        <authorList>
            <person name="Gilroy R."/>
            <person name="Ravi A."/>
            <person name="Getino M."/>
            <person name="Pursley I."/>
            <person name="Horton D.L."/>
            <person name="Alikhan N.F."/>
            <person name="Baker D."/>
            <person name="Gharbi K."/>
            <person name="Hall N."/>
            <person name="Watson M."/>
            <person name="Adriaenssens E.M."/>
            <person name="Foster-Nyarko E."/>
            <person name="Jarju S."/>
            <person name="Secka A."/>
            <person name="Antonio M."/>
            <person name="Oren A."/>
            <person name="Chaudhuri R.R."/>
            <person name="La Ragione R."/>
            <person name="Hildebrand F."/>
            <person name="Pallen M.J."/>
        </authorList>
    </citation>
    <scope>NUCLEOTIDE SEQUENCE</scope>
    <source>
        <strain evidence="1">12435</strain>
    </source>
</reference>
<evidence type="ECO:0000313" key="2">
    <source>
        <dbReference type="Proteomes" id="UP000823990"/>
    </source>
</evidence>
<gene>
    <name evidence="1" type="ORF">H9892_03840</name>
</gene>